<comment type="caution">
    <text evidence="13">The sequence shown here is derived from an EMBL/GenBank/DDBJ whole genome shotgun (WGS) entry which is preliminary data.</text>
</comment>
<evidence type="ECO:0000256" key="12">
    <source>
        <dbReference type="ARBA" id="ARBA00023288"/>
    </source>
</evidence>
<evidence type="ECO:0000256" key="9">
    <source>
        <dbReference type="ARBA" id="ARBA00023139"/>
    </source>
</evidence>
<evidence type="ECO:0000313" key="14">
    <source>
        <dbReference type="Proteomes" id="UP001501337"/>
    </source>
</evidence>
<dbReference type="NCBIfam" id="TIGR00548">
    <property type="entry name" value="lolB"/>
    <property type="match status" value="1"/>
</dbReference>
<name>A0ABP7Q3Q6_9GAMM</name>
<accession>A0ABP7Q3Q6</accession>
<evidence type="ECO:0000256" key="8">
    <source>
        <dbReference type="ARBA" id="ARBA00023136"/>
    </source>
</evidence>
<dbReference type="CDD" id="cd16326">
    <property type="entry name" value="LolB"/>
    <property type="match status" value="1"/>
</dbReference>
<evidence type="ECO:0000256" key="1">
    <source>
        <dbReference type="ARBA" id="ARBA00004459"/>
    </source>
</evidence>
<evidence type="ECO:0000256" key="6">
    <source>
        <dbReference type="ARBA" id="ARBA00022729"/>
    </source>
</evidence>
<dbReference type="Pfam" id="PF03550">
    <property type="entry name" value="LolB"/>
    <property type="match status" value="1"/>
</dbReference>
<evidence type="ECO:0000256" key="4">
    <source>
        <dbReference type="ARBA" id="ARBA00016202"/>
    </source>
</evidence>
<keyword evidence="14" id="KW-1185">Reference proteome</keyword>
<dbReference type="InterPro" id="IPR004565">
    <property type="entry name" value="OM_lipoprot_LolB"/>
</dbReference>
<keyword evidence="8" id="KW-0472">Membrane</keyword>
<keyword evidence="12 13" id="KW-0449">Lipoprotein</keyword>
<evidence type="ECO:0000256" key="10">
    <source>
        <dbReference type="ARBA" id="ARBA00023186"/>
    </source>
</evidence>
<dbReference type="EMBL" id="BAABBO010000019">
    <property type="protein sequence ID" value="GAA3976072.1"/>
    <property type="molecule type" value="Genomic_DNA"/>
</dbReference>
<dbReference type="Gene3D" id="2.50.20.10">
    <property type="entry name" value="Lipoprotein localisation LolA/LolB/LppX"/>
    <property type="match status" value="1"/>
</dbReference>
<sequence length="224" mass="24497">MNLPFLRIGLPVLLSLLLLGGCELSAPREPVVFGVQPADWANTAARLRGFDHWTIEGKISVRRDDRIDTGQIRSWTQDEAAYDIELASVILGLGATRVRGDDATVTIHQAGEEPVTLLQDPERAFFSAFGWPLPVRQISSWIKGLPAAVSDGSAPEITFGAGGEVIGIEQDGWSVSLRKHQPVDIGSYQPLLLPHFVQLSRLPIPGQDAQVTIKMAISNWTPFR</sequence>
<evidence type="ECO:0000256" key="5">
    <source>
        <dbReference type="ARBA" id="ARBA00022448"/>
    </source>
</evidence>
<protein>
    <recommendedName>
        <fullName evidence="4">Outer-membrane lipoprotein LolB</fullName>
    </recommendedName>
</protein>
<evidence type="ECO:0000256" key="3">
    <source>
        <dbReference type="ARBA" id="ARBA00011245"/>
    </source>
</evidence>
<keyword evidence="6" id="KW-0732">Signal</keyword>
<proteinExistence type="inferred from homology"/>
<dbReference type="Proteomes" id="UP001501337">
    <property type="component" value="Unassembled WGS sequence"/>
</dbReference>
<keyword evidence="10" id="KW-0143">Chaperone</keyword>
<comment type="similarity">
    <text evidence="2">Belongs to the LolB family.</text>
</comment>
<evidence type="ECO:0000256" key="11">
    <source>
        <dbReference type="ARBA" id="ARBA00023237"/>
    </source>
</evidence>
<dbReference type="PROSITE" id="PS51257">
    <property type="entry name" value="PROKAR_LIPOPROTEIN"/>
    <property type="match status" value="1"/>
</dbReference>
<organism evidence="13 14">
    <name type="scientific">Allohahella marinimesophila</name>
    <dbReference type="NCBI Taxonomy" id="1054972"/>
    <lineage>
        <taxon>Bacteria</taxon>
        <taxon>Pseudomonadati</taxon>
        <taxon>Pseudomonadota</taxon>
        <taxon>Gammaproteobacteria</taxon>
        <taxon>Oceanospirillales</taxon>
        <taxon>Hahellaceae</taxon>
        <taxon>Allohahella</taxon>
    </lineage>
</organism>
<gene>
    <name evidence="13" type="primary">lolB</name>
    <name evidence="13" type="ORF">GCM10022278_36130</name>
</gene>
<evidence type="ECO:0000256" key="7">
    <source>
        <dbReference type="ARBA" id="ARBA00022927"/>
    </source>
</evidence>
<dbReference type="SUPFAM" id="SSF89392">
    <property type="entry name" value="Prokaryotic lipoproteins and lipoprotein localization factors"/>
    <property type="match status" value="1"/>
</dbReference>
<keyword evidence="7" id="KW-0653">Protein transport</keyword>
<keyword evidence="5" id="KW-0813">Transport</keyword>
<reference evidence="14" key="1">
    <citation type="journal article" date="2019" name="Int. J. Syst. Evol. Microbiol.">
        <title>The Global Catalogue of Microorganisms (GCM) 10K type strain sequencing project: providing services to taxonomists for standard genome sequencing and annotation.</title>
        <authorList>
            <consortium name="The Broad Institute Genomics Platform"/>
            <consortium name="The Broad Institute Genome Sequencing Center for Infectious Disease"/>
            <person name="Wu L."/>
            <person name="Ma J."/>
        </authorList>
    </citation>
    <scope>NUCLEOTIDE SEQUENCE [LARGE SCALE GENOMIC DNA]</scope>
    <source>
        <strain evidence="14">JCM 17555</strain>
    </source>
</reference>
<evidence type="ECO:0000256" key="2">
    <source>
        <dbReference type="ARBA" id="ARBA00009696"/>
    </source>
</evidence>
<dbReference type="RefSeq" id="WP_344809043.1">
    <property type="nucleotide sequence ID" value="NZ_BAABBO010000019.1"/>
</dbReference>
<keyword evidence="9" id="KW-0564">Palmitate</keyword>
<dbReference type="InterPro" id="IPR029046">
    <property type="entry name" value="LolA/LolB/LppX"/>
</dbReference>
<evidence type="ECO:0000313" key="13">
    <source>
        <dbReference type="EMBL" id="GAA3976072.1"/>
    </source>
</evidence>
<keyword evidence="11" id="KW-0998">Cell outer membrane</keyword>
<comment type="subcellular location">
    <subcellularLocation>
        <location evidence="1">Cell outer membrane</location>
        <topology evidence="1">Lipid-anchor</topology>
    </subcellularLocation>
</comment>
<comment type="subunit">
    <text evidence="3">Monomer.</text>
</comment>